<dbReference type="InterPro" id="IPR027197">
    <property type="entry name" value="SLC43A3"/>
</dbReference>
<organism evidence="1 2">
    <name type="scientific">Sarcoptes scabiei</name>
    <name type="common">Itch mite</name>
    <name type="synonym">Acarus scabiei</name>
    <dbReference type="NCBI Taxonomy" id="52283"/>
    <lineage>
        <taxon>Eukaryota</taxon>
        <taxon>Metazoa</taxon>
        <taxon>Ecdysozoa</taxon>
        <taxon>Arthropoda</taxon>
        <taxon>Chelicerata</taxon>
        <taxon>Arachnida</taxon>
        <taxon>Acari</taxon>
        <taxon>Acariformes</taxon>
        <taxon>Sarcoptiformes</taxon>
        <taxon>Astigmata</taxon>
        <taxon>Psoroptidia</taxon>
        <taxon>Sarcoptoidea</taxon>
        <taxon>Sarcoptidae</taxon>
        <taxon>Sarcoptinae</taxon>
        <taxon>Sarcoptes</taxon>
    </lineage>
</organism>
<dbReference type="PANTHER" id="PTHR20765">
    <property type="entry name" value="SOLUTE CARRIER FAMILY 43 MEMBER 3-RELATED"/>
    <property type="match status" value="1"/>
</dbReference>
<dbReference type="Proteomes" id="UP000616769">
    <property type="component" value="Unassembled WGS sequence"/>
</dbReference>
<evidence type="ECO:0000313" key="1">
    <source>
        <dbReference type="EMBL" id="KPM07208.1"/>
    </source>
</evidence>
<proteinExistence type="predicted"/>
<dbReference type="SUPFAM" id="SSF103473">
    <property type="entry name" value="MFS general substrate transporter"/>
    <property type="match status" value="1"/>
</dbReference>
<sequence length="523" mass="59974">MGFTSFAWGFLLESKGLRFVRNALNFLISLGCFLLSITTEEYSYLILPAIIILGLIGVPLRIANMQIADFFPTKRSTIISFYSGAFSSSPLVFVIIKSIYDRYEIGYFHSTIILFIISITLIPLNTIILPKRSVRNRERILLNRFEEYRYKQMALEFGSQNENPKKNCCDGGEEKCDPNAIGTNVCVTMKPFFITKKSLQKLTDQILEQENGNDEILLPENVGDRKKPIIVNFTELQKEKDRKNFKQTQQAERSVGKKILHSLFCLRRKKHAAADDDDGDGGNQLKVSLFSLSYLIHQIWFGWINTYMVLYSGSMSLWLDRITDDPSVRNYFARIFGIVQILALIIAPCAGYLMDKIVRRARDITDDDHRRLIQAQSGSLPILFTTLTLAGAVCCRFFDSNQAIYISIVFITILRALFIAVASAYLRIRYPASHFNRLNGIMCTVGAFFSLLQFPLFYVESNFRIGSIWVNGFSALMTLLCLLHPLSLRTESIQVYLIRREEHHARKIIKKKSQRKQNLVLNY</sequence>
<comment type="caution">
    <text evidence="1">The sequence shown here is derived from an EMBL/GenBank/DDBJ whole genome shotgun (WGS) entry which is preliminary data.</text>
</comment>
<dbReference type="InterPro" id="IPR036259">
    <property type="entry name" value="MFS_trans_sf"/>
</dbReference>
<dbReference type="GO" id="GO:0022857">
    <property type="term" value="F:transmembrane transporter activity"/>
    <property type="evidence" value="ECO:0007669"/>
    <property type="project" value="InterPro"/>
</dbReference>
<protein>
    <submittedName>
        <fullName evidence="1">Uncharacterized protein</fullName>
    </submittedName>
</protein>
<dbReference type="Gene3D" id="1.20.1250.20">
    <property type="entry name" value="MFS general substrate transporter like domains"/>
    <property type="match status" value="1"/>
</dbReference>
<dbReference type="AlphaFoldDB" id="A0A132A8B3"/>
<accession>A0A132A8B3</accession>
<dbReference type="OrthoDB" id="6417381at2759"/>
<dbReference type="PANTHER" id="PTHR20765:SF1">
    <property type="entry name" value="EQUILIBRATIVE NUCLEOBASE TRANSPORTER 1"/>
    <property type="match status" value="1"/>
</dbReference>
<gene>
    <name evidence="1" type="ORF">QR98_0056950</name>
</gene>
<dbReference type="InterPro" id="IPR011701">
    <property type="entry name" value="MFS"/>
</dbReference>
<name>A0A132A8B3_SARSC</name>
<dbReference type="EMBL" id="JXLN01011397">
    <property type="protein sequence ID" value="KPM07208.1"/>
    <property type="molecule type" value="Genomic_DNA"/>
</dbReference>
<dbReference type="Pfam" id="PF07690">
    <property type="entry name" value="MFS_1"/>
    <property type="match status" value="1"/>
</dbReference>
<dbReference type="VEuPathDB" id="VectorBase:SSCA002903"/>
<evidence type="ECO:0000313" key="2">
    <source>
        <dbReference type="Proteomes" id="UP000616769"/>
    </source>
</evidence>
<reference evidence="1 2" key="1">
    <citation type="journal article" date="2015" name="Parasit. Vectors">
        <title>Draft genome of the scabies mite.</title>
        <authorList>
            <person name="Rider S.D.Jr."/>
            <person name="Morgan M.S."/>
            <person name="Arlian L.G."/>
        </authorList>
    </citation>
    <scope>NUCLEOTIDE SEQUENCE [LARGE SCALE GENOMIC DNA]</scope>
    <source>
        <strain evidence="1">Arlian Lab</strain>
    </source>
</reference>